<evidence type="ECO:0000313" key="1">
    <source>
        <dbReference type="EMBL" id="VDM79192.1"/>
    </source>
</evidence>
<dbReference type="EMBL" id="UYYB01104269">
    <property type="protein sequence ID" value="VDM79192.1"/>
    <property type="molecule type" value="Genomic_DNA"/>
</dbReference>
<reference evidence="1 2" key="1">
    <citation type="submission" date="2018-11" db="EMBL/GenBank/DDBJ databases">
        <authorList>
            <consortium name="Pathogen Informatics"/>
        </authorList>
    </citation>
    <scope>NUCLEOTIDE SEQUENCE [LARGE SCALE GENOMIC DNA]</scope>
</reference>
<dbReference type="Gene3D" id="3.40.33.10">
    <property type="entry name" value="CAP"/>
    <property type="match status" value="1"/>
</dbReference>
<keyword evidence="2" id="KW-1185">Reference proteome</keyword>
<dbReference type="AlphaFoldDB" id="A0A3P7LIT3"/>
<evidence type="ECO:0008006" key="3">
    <source>
        <dbReference type="Google" id="ProtNLM"/>
    </source>
</evidence>
<dbReference type="SUPFAM" id="SSF55797">
    <property type="entry name" value="PR-1-like"/>
    <property type="match status" value="1"/>
</dbReference>
<dbReference type="Proteomes" id="UP000270094">
    <property type="component" value="Unassembled WGS sequence"/>
</dbReference>
<name>A0A3P7LIT3_STRVU</name>
<proteinExistence type="predicted"/>
<dbReference type="InterPro" id="IPR035940">
    <property type="entry name" value="CAP_sf"/>
</dbReference>
<protein>
    <recommendedName>
        <fullName evidence="3">SCP domain-containing protein</fullName>
    </recommendedName>
</protein>
<organism evidence="1 2">
    <name type="scientific">Strongylus vulgaris</name>
    <name type="common">Blood worm</name>
    <dbReference type="NCBI Taxonomy" id="40348"/>
    <lineage>
        <taxon>Eukaryota</taxon>
        <taxon>Metazoa</taxon>
        <taxon>Ecdysozoa</taxon>
        <taxon>Nematoda</taxon>
        <taxon>Chromadorea</taxon>
        <taxon>Rhabditida</taxon>
        <taxon>Rhabditina</taxon>
        <taxon>Rhabditomorpha</taxon>
        <taxon>Strongyloidea</taxon>
        <taxon>Strongylidae</taxon>
        <taxon>Strongylus</taxon>
    </lineage>
</organism>
<accession>A0A3P7LIT3</accession>
<evidence type="ECO:0000313" key="2">
    <source>
        <dbReference type="Proteomes" id="UP000270094"/>
    </source>
</evidence>
<sequence length="152" mass="17472">MELQLADDVRELASGTVEGINGLFPAGEIPDVTWDCDLEEKAWKSMQGGRVDLNFIWPHAASADMKSLPLDNIRPVSFEVDFKPTLEKWWREGFINMNPDKLYNRADIEDFANMMNAKNLKIGCYTERTKRQCLAMNVCFYGVSPKWDEPVY</sequence>
<gene>
    <name evidence="1" type="ORF">SVUK_LOCUS14190</name>
</gene>